<keyword evidence="2" id="KW-0489">Methyltransferase</keyword>
<dbReference type="Proteomes" id="UP000654345">
    <property type="component" value="Unassembled WGS sequence"/>
</dbReference>
<proteinExistence type="predicted"/>
<evidence type="ECO:0000256" key="3">
    <source>
        <dbReference type="ARBA" id="ARBA00022679"/>
    </source>
</evidence>
<evidence type="ECO:0000256" key="6">
    <source>
        <dbReference type="SAM" id="MobiDB-lite"/>
    </source>
</evidence>
<protein>
    <recommendedName>
        <fullName evidence="1">site-specific DNA-methyltransferase (adenine-specific)</fullName>
        <ecNumber evidence="1">2.1.1.72</ecNumber>
    </recommendedName>
</protein>
<reference evidence="8 9" key="1">
    <citation type="journal article" date="2021" name="Int. J. Syst. Evol. Microbiol.">
        <title>Reticulibacter mediterranei gen. nov., sp. nov., within the new family Reticulibacteraceae fam. nov., and Ktedonospora formicarum gen. nov., sp. nov., Ktedonobacter robiniae sp. nov., Dictyobacter formicarum sp. nov. and Dictyobacter arantiisoli sp. nov., belonging to the class Ktedonobacteria.</title>
        <authorList>
            <person name="Yabe S."/>
            <person name="Zheng Y."/>
            <person name="Wang C.M."/>
            <person name="Sakai Y."/>
            <person name="Abe K."/>
            <person name="Yokota A."/>
            <person name="Donadio S."/>
            <person name="Cavaletti L."/>
            <person name="Monciardini P."/>
        </authorList>
    </citation>
    <scope>NUCLEOTIDE SEQUENCE [LARGE SCALE GENOMIC DNA]</scope>
    <source>
        <strain evidence="8 9">SOSP1-30</strain>
    </source>
</reference>
<keyword evidence="3" id="KW-0808">Transferase</keyword>
<dbReference type="InterPro" id="IPR050953">
    <property type="entry name" value="N4_N6_ade-DNA_methylase"/>
</dbReference>
<dbReference type="PANTHER" id="PTHR33841:SF1">
    <property type="entry name" value="DNA METHYLTRANSFERASE A"/>
    <property type="match status" value="1"/>
</dbReference>
<dbReference type="EMBL" id="BNJG01000003">
    <property type="protein sequence ID" value="GHO59272.1"/>
    <property type="molecule type" value="Genomic_DNA"/>
</dbReference>
<dbReference type="PANTHER" id="PTHR33841">
    <property type="entry name" value="DNA METHYLTRANSFERASE YEEA-RELATED"/>
    <property type="match status" value="1"/>
</dbReference>
<sequence length="1091" mass="123729">MQKRSKDLLRTLVRELRAKLVGSRLVIEGTEVRGNLDRELERLGFPPDGTIKPVETLPDAQPHETYAHQVVMAQLVYLPQEQRPEVRDEIIERAAYTWINRLLALRAMEVRGLIDNTLRGDELYSGASEKLFILRETQLARAEGEDNGWWGVIEDTCNELVASLPGLFALDDPAAALRPGAGVLVQCIVLVGGQMDDFSPEESDAAFADPDAIGWAYQFYQEESKANVDAKCKNGGKVLNRSELAAKTQLFTEPYMVQWLLQNSLGRSYHEFFPQSKLPATWPYYVQPEKLDAPAFTLDGLTLLDPCMGSGHFLRAAFDMFVQMYREQYPTWSMREIVDCVLSQHLFGIDLDPRAAQLTALTLYLRACELLREDRRAQRLSGNDPDFRPTMNLATTPTHLNKGVLARHLKRHPDDEYFLSLIKEIFAGLEQAELLGSLLRPREYLDRAIEELKNLPAIQLDLFSSFHDETLPIQIATMAKEEPGELKKLAFKHIIESFHSEVHNVKDVSEMLFGREAEQGVRLFQLLDRQYAVVVTNPPYLGSAYMSSYLRKYAEDYYASGKRDLCTVFVLRCLELCKLHGRAAIVTTHSWLFLRSNANFRAIPTEALPDAIRKGKFTGILRETSIETLTELGRYAFSEIDIPGNPLLVVLGNATPAPQHYLKAYRLTARRPSQEQAAMLLRITQQIEQSNIVFTPLQKDFLALPDATIPYYLKDALLSIFINNAKLKSKVIGKLGLTTSDDNRFLRYTWEVLYTSSRWSTYTKGGGYTKWFGQNWYHTDWGFSGARTKAFGKSFLRNVNWYFQSGWSYSRISRGKLGFRSFDIPGCIGDKGPGVYTENPSFVVIAQSHTFAFLLRTVSSQVAFELNTLMEAPIPEESYQHFSWLGRYAESLKKLLIASSSIERTFTTTIEETEQQKICCYLHSAEGFIETLVCYAYKLTDEAIQTIIEDTGTPAGWYPLIVGYDTLPTLPDDLDIPPLPQELLDYLANHERIHPDTKELARIKANLRALYEAGPGAKNVEQEKNHEDAEGEEDEERLASGAHIPIPTETFLEELSVKMQIHPISVYWLLEKLRSEGGAASQRSSDCWKIA</sequence>
<comment type="catalytic activity">
    <reaction evidence="5">
        <text>a 2'-deoxyadenosine in DNA + S-adenosyl-L-methionine = an N(6)-methyl-2'-deoxyadenosine in DNA + S-adenosyl-L-homocysteine + H(+)</text>
        <dbReference type="Rhea" id="RHEA:15197"/>
        <dbReference type="Rhea" id="RHEA-COMP:12418"/>
        <dbReference type="Rhea" id="RHEA-COMP:12419"/>
        <dbReference type="ChEBI" id="CHEBI:15378"/>
        <dbReference type="ChEBI" id="CHEBI:57856"/>
        <dbReference type="ChEBI" id="CHEBI:59789"/>
        <dbReference type="ChEBI" id="CHEBI:90615"/>
        <dbReference type="ChEBI" id="CHEBI:90616"/>
        <dbReference type="EC" id="2.1.1.72"/>
    </reaction>
</comment>
<organism evidence="8 9">
    <name type="scientific">Ktedonobacter robiniae</name>
    <dbReference type="NCBI Taxonomy" id="2778365"/>
    <lineage>
        <taxon>Bacteria</taxon>
        <taxon>Bacillati</taxon>
        <taxon>Chloroflexota</taxon>
        <taxon>Ktedonobacteria</taxon>
        <taxon>Ktedonobacterales</taxon>
        <taxon>Ktedonobacteraceae</taxon>
        <taxon>Ktedonobacter</taxon>
    </lineage>
</organism>
<evidence type="ECO:0000256" key="5">
    <source>
        <dbReference type="ARBA" id="ARBA00047942"/>
    </source>
</evidence>
<evidence type="ECO:0000256" key="1">
    <source>
        <dbReference type="ARBA" id="ARBA00011900"/>
    </source>
</evidence>
<dbReference type="InterPro" id="IPR002052">
    <property type="entry name" value="DNA_methylase_N6_adenine_CS"/>
</dbReference>
<feature type="domain" description="Type II methyltransferase M.TaqI-like" evidence="7">
    <location>
        <begin position="345"/>
        <end position="603"/>
    </location>
</feature>
<dbReference type="SUPFAM" id="SSF53335">
    <property type="entry name" value="S-adenosyl-L-methionine-dependent methyltransferases"/>
    <property type="match status" value="1"/>
</dbReference>
<keyword evidence="4" id="KW-0949">S-adenosyl-L-methionine</keyword>
<evidence type="ECO:0000259" key="7">
    <source>
        <dbReference type="Pfam" id="PF07669"/>
    </source>
</evidence>
<evidence type="ECO:0000256" key="4">
    <source>
        <dbReference type="ARBA" id="ARBA00022691"/>
    </source>
</evidence>
<feature type="region of interest" description="Disordered" evidence="6">
    <location>
        <begin position="1016"/>
        <end position="1043"/>
    </location>
</feature>
<keyword evidence="9" id="KW-1185">Reference proteome</keyword>
<dbReference type="EC" id="2.1.1.72" evidence="1"/>
<dbReference type="Pfam" id="PF07669">
    <property type="entry name" value="Eco57I"/>
    <property type="match status" value="1"/>
</dbReference>
<dbReference type="InterPro" id="IPR029063">
    <property type="entry name" value="SAM-dependent_MTases_sf"/>
</dbReference>
<evidence type="ECO:0000313" key="8">
    <source>
        <dbReference type="EMBL" id="GHO59272.1"/>
    </source>
</evidence>
<dbReference type="Gene3D" id="3.40.50.150">
    <property type="entry name" value="Vaccinia Virus protein VP39"/>
    <property type="match status" value="2"/>
</dbReference>
<name>A0ABQ3V2T5_9CHLR</name>
<evidence type="ECO:0000313" key="9">
    <source>
        <dbReference type="Proteomes" id="UP000654345"/>
    </source>
</evidence>
<accession>A0ABQ3V2T5</accession>
<dbReference type="PROSITE" id="PS00092">
    <property type="entry name" value="N6_MTASE"/>
    <property type="match status" value="1"/>
</dbReference>
<gene>
    <name evidence="8" type="ORF">KSB_77470</name>
</gene>
<evidence type="ECO:0000256" key="2">
    <source>
        <dbReference type="ARBA" id="ARBA00022603"/>
    </source>
</evidence>
<dbReference type="InterPro" id="IPR011639">
    <property type="entry name" value="MethylTrfase_TaqI-like_dom"/>
</dbReference>
<dbReference type="PRINTS" id="PR00507">
    <property type="entry name" value="N12N6MTFRASE"/>
</dbReference>
<comment type="caution">
    <text evidence="8">The sequence shown here is derived from an EMBL/GenBank/DDBJ whole genome shotgun (WGS) entry which is preliminary data.</text>
</comment>